<evidence type="ECO:0000256" key="1">
    <source>
        <dbReference type="ARBA" id="ARBA00022690"/>
    </source>
</evidence>
<dbReference type="EMBL" id="JAVIJP010000092">
    <property type="protein sequence ID" value="KAL3616416.1"/>
    <property type="molecule type" value="Genomic_DNA"/>
</dbReference>
<accession>A0ABD3BG90</accession>
<dbReference type="InterPro" id="IPR027214">
    <property type="entry name" value="Cystatin"/>
</dbReference>
<dbReference type="Pfam" id="PF16845">
    <property type="entry name" value="SQAPI"/>
    <property type="match status" value="1"/>
</dbReference>
<dbReference type="Proteomes" id="UP001632038">
    <property type="component" value="Unassembled WGS sequence"/>
</dbReference>
<evidence type="ECO:0000313" key="5">
    <source>
        <dbReference type="EMBL" id="KAL3616416.1"/>
    </source>
</evidence>
<proteinExistence type="inferred from homology"/>
<dbReference type="GO" id="GO:0004869">
    <property type="term" value="F:cysteine-type endopeptidase inhibitor activity"/>
    <property type="evidence" value="ECO:0007669"/>
    <property type="project" value="UniProtKB-KW"/>
</dbReference>
<organism evidence="5 6">
    <name type="scientific">Castilleja foliolosa</name>
    <dbReference type="NCBI Taxonomy" id="1961234"/>
    <lineage>
        <taxon>Eukaryota</taxon>
        <taxon>Viridiplantae</taxon>
        <taxon>Streptophyta</taxon>
        <taxon>Embryophyta</taxon>
        <taxon>Tracheophyta</taxon>
        <taxon>Spermatophyta</taxon>
        <taxon>Magnoliopsida</taxon>
        <taxon>eudicotyledons</taxon>
        <taxon>Gunneridae</taxon>
        <taxon>Pentapetalae</taxon>
        <taxon>asterids</taxon>
        <taxon>lamiids</taxon>
        <taxon>Lamiales</taxon>
        <taxon>Orobanchaceae</taxon>
        <taxon>Pedicularideae</taxon>
        <taxon>Castillejinae</taxon>
        <taxon>Castilleja</taxon>
    </lineage>
</organism>
<reference evidence="6" key="1">
    <citation type="journal article" date="2024" name="IScience">
        <title>Strigolactones Initiate the Formation of Haustorium-like Structures in Castilleja.</title>
        <authorList>
            <person name="Buerger M."/>
            <person name="Peterson D."/>
            <person name="Chory J."/>
        </authorList>
    </citation>
    <scope>NUCLEOTIDE SEQUENCE [LARGE SCALE GENOMIC DNA]</scope>
</reference>
<feature type="domain" description="Cystatin" evidence="4">
    <location>
        <begin position="69"/>
        <end position="138"/>
    </location>
</feature>
<name>A0ABD3BG90_9LAMI</name>
<dbReference type="PANTHER" id="PTHR11413">
    <property type="entry name" value="CYSTATIN FAMILY MEMBER"/>
    <property type="match status" value="1"/>
</dbReference>
<comment type="caution">
    <text evidence="5">The sequence shown here is derived from an EMBL/GenBank/DDBJ whole genome shotgun (WGS) entry which is preliminary data.</text>
</comment>
<sequence>MDNVISNFDQWACHNRNLKSDKSAYRQYMTDINNSEGFYITPNKDGSVIFGGVRPVREYSDDRYLKAEQAARFTVEEHNMKIKEGEKGFLEFLKIVNLNVEPTAGRIYYITMAVFDGGSGEMSHYQAKVWEAINTGFKVQIFRLAPYCVKSSDKLANDFCCVRIDNLMPWMNESYLYYNCFVRIRRHLLGLEINHKESGGSEGVLWFRKGAWLEDILKIYIGETMPLTENVFYSFDF</sequence>
<dbReference type="AlphaFoldDB" id="A0ABD3BG90"/>
<keyword evidence="2 3" id="KW-0789">Thiol protease inhibitor</keyword>
<evidence type="ECO:0000313" key="6">
    <source>
        <dbReference type="Proteomes" id="UP001632038"/>
    </source>
</evidence>
<dbReference type="SUPFAM" id="SSF54403">
    <property type="entry name" value="Cystatin/monellin"/>
    <property type="match status" value="1"/>
</dbReference>
<comment type="similarity">
    <text evidence="3">Belongs to the cystatin family. Phytocystatin subfamily.</text>
</comment>
<keyword evidence="1 3" id="KW-0646">Protease inhibitor</keyword>
<gene>
    <name evidence="5" type="ORF">CASFOL_039806</name>
</gene>
<dbReference type="PANTHER" id="PTHR11413:SF116">
    <property type="entry name" value="MULTICYSTATIN"/>
    <property type="match status" value="1"/>
</dbReference>
<dbReference type="InterPro" id="IPR046350">
    <property type="entry name" value="Cystatin_sf"/>
</dbReference>
<evidence type="ECO:0000256" key="2">
    <source>
        <dbReference type="ARBA" id="ARBA00022704"/>
    </source>
</evidence>
<protein>
    <recommendedName>
        <fullName evidence="3">Cysteine proteinase inhibitor</fullName>
    </recommendedName>
</protein>
<dbReference type="InterPro" id="IPR000010">
    <property type="entry name" value="Cystatin_dom"/>
</dbReference>
<keyword evidence="6" id="KW-1185">Reference proteome</keyword>
<dbReference type="Gene3D" id="3.10.450.10">
    <property type="match status" value="1"/>
</dbReference>
<evidence type="ECO:0000259" key="4">
    <source>
        <dbReference type="Pfam" id="PF16845"/>
    </source>
</evidence>
<evidence type="ECO:0000256" key="3">
    <source>
        <dbReference type="RuleBase" id="RU362130"/>
    </source>
</evidence>